<accession>A0ACA9R4W7</accession>
<comment type="caution">
    <text evidence="1">The sequence shown here is derived from an EMBL/GenBank/DDBJ whole genome shotgun (WGS) entry which is preliminary data.</text>
</comment>
<name>A0ACA9R4W7_9GLOM</name>
<feature type="non-terminal residue" evidence="1">
    <location>
        <position position="46"/>
    </location>
</feature>
<evidence type="ECO:0000313" key="1">
    <source>
        <dbReference type="EMBL" id="CAG8776053.1"/>
    </source>
</evidence>
<protein>
    <submittedName>
        <fullName evidence="1">2722_t:CDS:1</fullName>
    </submittedName>
</protein>
<dbReference type="EMBL" id="CAJVPU010059861">
    <property type="protein sequence ID" value="CAG8776053.1"/>
    <property type="molecule type" value="Genomic_DNA"/>
</dbReference>
<dbReference type="Proteomes" id="UP000789702">
    <property type="component" value="Unassembled WGS sequence"/>
</dbReference>
<organism evidence="1 2">
    <name type="scientific">Dentiscutata heterogama</name>
    <dbReference type="NCBI Taxonomy" id="1316150"/>
    <lineage>
        <taxon>Eukaryota</taxon>
        <taxon>Fungi</taxon>
        <taxon>Fungi incertae sedis</taxon>
        <taxon>Mucoromycota</taxon>
        <taxon>Glomeromycotina</taxon>
        <taxon>Glomeromycetes</taxon>
        <taxon>Diversisporales</taxon>
        <taxon>Gigasporaceae</taxon>
        <taxon>Dentiscutata</taxon>
    </lineage>
</organism>
<reference evidence="1" key="1">
    <citation type="submission" date="2021-06" db="EMBL/GenBank/DDBJ databases">
        <authorList>
            <person name="Kallberg Y."/>
            <person name="Tangrot J."/>
            <person name="Rosling A."/>
        </authorList>
    </citation>
    <scope>NUCLEOTIDE SEQUENCE</scope>
    <source>
        <strain evidence="1">IL203A</strain>
    </source>
</reference>
<proteinExistence type="predicted"/>
<keyword evidence="2" id="KW-1185">Reference proteome</keyword>
<evidence type="ECO:0000313" key="2">
    <source>
        <dbReference type="Proteomes" id="UP000789702"/>
    </source>
</evidence>
<gene>
    <name evidence="1" type="ORF">DHETER_LOCUS16124</name>
</gene>
<feature type="non-terminal residue" evidence="1">
    <location>
        <position position="1"/>
    </location>
</feature>
<sequence length="46" mass="5340">QTNIKTFEKTLKKEGFDEKILYFNNNLDSDSDSDLLSQSNIKTKDL</sequence>